<dbReference type="RefSeq" id="WP_272446003.1">
    <property type="nucleotide sequence ID" value="NZ_JAMQKC010000005.1"/>
</dbReference>
<gene>
    <name evidence="1" type="ORF">NC799_08495</name>
</gene>
<comment type="caution">
    <text evidence="1">The sequence shown here is derived from an EMBL/GenBank/DDBJ whole genome shotgun (WGS) entry which is preliminary data.</text>
</comment>
<protein>
    <submittedName>
        <fullName evidence="1">Uncharacterized protein</fullName>
    </submittedName>
</protein>
<accession>A0A9X3WC15</accession>
<proteinExistence type="predicted"/>
<evidence type="ECO:0000313" key="1">
    <source>
        <dbReference type="EMBL" id="MDC3416960.1"/>
    </source>
</evidence>
<name>A0A9X3WC15_9BACI</name>
<sequence length="115" mass="12629">MSKTVRAYFATENDVESVNADLRTLKVKHVTKDAIPEGYEQHFVVPIAGVNTTGNATGASNGMFAAINGQVDLDEPTGENNRTQVLEFEVDEQDLMQALSILKEHDGHIEKDLLD</sequence>
<reference evidence="1" key="1">
    <citation type="submission" date="2022-06" db="EMBL/GenBank/DDBJ databases">
        <title>Aquibacillus sp. a new bacterium isolated from soil saline samples.</title>
        <authorList>
            <person name="Galisteo C."/>
            <person name="De La Haba R."/>
            <person name="Sanchez-Porro C."/>
            <person name="Ventosa A."/>
        </authorList>
    </citation>
    <scope>NUCLEOTIDE SEQUENCE</scope>
    <source>
        <strain evidence="1">3ASR75-54</strain>
    </source>
</reference>
<organism evidence="1 2">
    <name type="scientific">Aquibacillus salsiterrae</name>
    <dbReference type="NCBI Taxonomy" id="2950439"/>
    <lineage>
        <taxon>Bacteria</taxon>
        <taxon>Bacillati</taxon>
        <taxon>Bacillota</taxon>
        <taxon>Bacilli</taxon>
        <taxon>Bacillales</taxon>
        <taxon>Bacillaceae</taxon>
        <taxon>Aquibacillus</taxon>
    </lineage>
</organism>
<keyword evidence="2" id="KW-1185">Reference proteome</keyword>
<dbReference type="Proteomes" id="UP001145069">
    <property type="component" value="Unassembled WGS sequence"/>
</dbReference>
<dbReference type="EMBL" id="JAMQKC010000005">
    <property type="protein sequence ID" value="MDC3416960.1"/>
    <property type="molecule type" value="Genomic_DNA"/>
</dbReference>
<evidence type="ECO:0000313" key="2">
    <source>
        <dbReference type="Proteomes" id="UP001145069"/>
    </source>
</evidence>
<dbReference type="AlphaFoldDB" id="A0A9X3WC15"/>